<evidence type="ECO:0000256" key="2">
    <source>
        <dbReference type="SAM" id="SignalP"/>
    </source>
</evidence>
<dbReference type="GO" id="GO:0016791">
    <property type="term" value="F:phosphatase activity"/>
    <property type="evidence" value="ECO:0007669"/>
    <property type="project" value="TreeGrafter"/>
</dbReference>
<dbReference type="Pfam" id="PF00328">
    <property type="entry name" value="His_Phos_2"/>
    <property type="match status" value="1"/>
</dbReference>
<dbReference type="SUPFAM" id="SSF53254">
    <property type="entry name" value="Phosphoglycerate mutase-like"/>
    <property type="match status" value="1"/>
</dbReference>
<feature type="chain" id="PRO_5002315883" evidence="2">
    <location>
        <begin position="19"/>
        <end position="467"/>
    </location>
</feature>
<evidence type="ECO:0000313" key="3">
    <source>
        <dbReference type="EMBL" id="KIY42898.1"/>
    </source>
</evidence>
<evidence type="ECO:0000313" key="4">
    <source>
        <dbReference type="Proteomes" id="UP000054144"/>
    </source>
</evidence>
<reference evidence="3 4" key="1">
    <citation type="journal article" date="2015" name="Fungal Genet. Biol.">
        <title>Evolution of novel wood decay mechanisms in Agaricales revealed by the genome sequences of Fistulina hepatica and Cylindrobasidium torrendii.</title>
        <authorList>
            <person name="Floudas D."/>
            <person name="Held B.W."/>
            <person name="Riley R."/>
            <person name="Nagy L.G."/>
            <person name="Koehler G."/>
            <person name="Ransdell A.S."/>
            <person name="Younus H."/>
            <person name="Chow J."/>
            <person name="Chiniquy J."/>
            <person name="Lipzen A."/>
            <person name="Tritt A."/>
            <person name="Sun H."/>
            <person name="Haridas S."/>
            <person name="LaButti K."/>
            <person name="Ohm R.A."/>
            <person name="Kues U."/>
            <person name="Blanchette R.A."/>
            <person name="Grigoriev I.V."/>
            <person name="Minto R.E."/>
            <person name="Hibbett D.S."/>
        </authorList>
    </citation>
    <scope>NUCLEOTIDE SEQUENCE [LARGE SCALE GENOMIC DNA]</scope>
    <source>
        <strain evidence="3 4">ATCC 64428</strain>
    </source>
</reference>
<dbReference type="CDD" id="cd07061">
    <property type="entry name" value="HP_HAP_like"/>
    <property type="match status" value="1"/>
</dbReference>
<evidence type="ECO:0000256" key="1">
    <source>
        <dbReference type="ARBA" id="ARBA00005375"/>
    </source>
</evidence>
<protein>
    <submittedName>
        <fullName evidence="3">Histidine acid phosphatase</fullName>
    </submittedName>
</protein>
<accession>A0A0D6ZZC8</accession>
<dbReference type="EMBL" id="KN882151">
    <property type="protein sequence ID" value="KIY42898.1"/>
    <property type="molecule type" value="Genomic_DNA"/>
</dbReference>
<keyword evidence="2" id="KW-0732">Signal</keyword>
<sequence>MLSLTIGLVVLIASVALGLTPIETFYPPDLNDTSYIPNATIGLYGGVYQSPTREPNTSAPYGTYDYCFMPHPRTQEYTIPAAIGNGSLTGSLVFVEYLQRHQRRTPYNILPNGESEPYYCDDIYPYLYAGPQNGIAPLPVYAETYTSPNNPFVSTYYVPGSCQFPQLTIGGLLDGYQHGRDLWAVYGEKLGLLPSTPDDTIYLRSSTSPLTQGSAGGVLRGIWPNYAGALPLHQQASSVDTIDEGYTCAARSTVLSELESTDLWNQHLDVAAPLVDNLVTKLGADSSAWTETFDHFSDNFQGRLCNGYVLPCSVSNSSDCVTADQAAEVFRAGDWEWNYYWRTNPYATLYIQLVEGLFIGEVLARFEAVANGTSDLKFSHTFAHDGDVGPVLGALGINELRWPGMGSNIAFEIWETSDSQNPLYARVLYCGQPIETIYGVLDWLPLSSLIAILRPFVPEDIVAMCNA</sequence>
<dbReference type="PANTHER" id="PTHR11567">
    <property type="entry name" value="ACID PHOSPHATASE-RELATED"/>
    <property type="match status" value="1"/>
</dbReference>
<comment type="similarity">
    <text evidence="1">Belongs to the histidine acid phosphatase family.</text>
</comment>
<gene>
    <name evidence="3" type="ORF">FISHEDRAFT_54497</name>
</gene>
<dbReference type="Gene3D" id="3.40.50.1240">
    <property type="entry name" value="Phosphoglycerate mutase-like"/>
    <property type="match status" value="1"/>
</dbReference>
<dbReference type="AlphaFoldDB" id="A0A0D6ZZC8"/>
<dbReference type="InterPro" id="IPR029033">
    <property type="entry name" value="His_PPase_superfam"/>
</dbReference>
<dbReference type="PANTHER" id="PTHR11567:SF195">
    <property type="entry name" value="ACID PHOSPHATASE, PUTATIVE (AFU_ORTHOLOGUE AFUA_3G14570)-RELATED"/>
    <property type="match status" value="1"/>
</dbReference>
<proteinExistence type="inferred from homology"/>
<organism evidence="3 4">
    <name type="scientific">Fistulina hepatica ATCC 64428</name>
    <dbReference type="NCBI Taxonomy" id="1128425"/>
    <lineage>
        <taxon>Eukaryota</taxon>
        <taxon>Fungi</taxon>
        <taxon>Dikarya</taxon>
        <taxon>Basidiomycota</taxon>
        <taxon>Agaricomycotina</taxon>
        <taxon>Agaricomycetes</taxon>
        <taxon>Agaricomycetidae</taxon>
        <taxon>Agaricales</taxon>
        <taxon>Fistulinaceae</taxon>
        <taxon>Fistulina</taxon>
    </lineage>
</organism>
<keyword evidence="4" id="KW-1185">Reference proteome</keyword>
<dbReference type="OrthoDB" id="10262962at2759"/>
<dbReference type="Proteomes" id="UP000054144">
    <property type="component" value="Unassembled WGS sequence"/>
</dbReference>
<dbReference type="InterPro" id="IPR050645">
    <property type="entry name" value="Histidine_acid_phosphatase"/>
</dbReference>
<dbReference type="InterPro" id="IPR000560">
    <property type="entry name" value="His_Pase_clade-2"/>
</dbReference>
<name>A0A0D6ZZC8_9AGAR</name>
<feature type="signal peptide" evidence="2">
    <location>
        <begin position="1"/>
        <end position="18"/>
    </location>
</feature>